<dbReference type="RefSeq" id="XP_012945233.1">
    <property type="nucleotide sequence ID" value="XM_013089779.1"/>
</dbReference>
<dbReference type="SUPFAM" id="SSF56601">
    <property type="entry name" value="beta-lactamase/transpeptidase-like"/>
    <property type="match status" value="1"/>
</dbReference>
<dbReference type="GeneID" id="106013603"/>
<dbReference type="Proteomes" id="UP000694888">
    <property type="component" value="Unplaced"/>
</dbReference>
<accession>A0ABM1ACT4</accession>
<reference evidence="2" key="1">
    <citation type="submission" date="2025-08" db="UniProtKB">
        <authorList>
            <consortium name="RefSeq"/>
        </authorList>
    </citation>
    <scope>IDENTIFICATION</scope>
</reference>
<keyword evidence="1" id="KW-1185">Reference proteome</keyword>
<evidence type="ECO:0000313" key="2">
    <source>
        <dbReference type="RefSeq" id="XP_012945233.1"/>
    </source>
</evidence>
<organism evidence="1 2">
    <name type="scientific">Aplysia californica</name>
    <name type="common">California sea hare</name>
    <dbReference type="NCBI Taxonomy" id="6500"/>
    <lineage>
        <taxon>Eukaryota</taxon>
        <taxon>Metazoa</taxon>
        <taxon>Spiralia</taxon>
        <taxon>Lophotrochozoa</taxon>
        <taxon>Mollusca</taxon>
        <taxon>Gastropoda</taxon>
        <taxon>Heterobranchia</taxon>
        <taxon>Euthyneura</taxon>
        <taxon>Tectipleura</taxon>
        <taxon>Aplysiida</taxon>
        <taxon>Aplysioidea</taxon>
        <taxon>Aplysiidae</taxon>
        <taxon>Aplysia</taxon>
    </lineage>
</organism>
<gene>
    <name evidence="2" type="primary">LOC106013603</name>
</gene>
<dbReference type="InterPro" id="IPR012338">
    <property type="entry name" value="Beta-lactam/transpept-like"/>
</dbReference>
<name>A0ABM1ACT4_APLCA</name>
<evidence type="ECO:0000313" key="1">
    <source>
        <dbReference type="Proteomes" id="UP000694888"/>
    </source>
</evidence>
<sequence length="129" mass="14546">MPVVYSGFRTYIHTGTTPGYVGFVALVPAHKLGMFLALTGDDYGFEYRLALASYILDTMTGDTPWLNTSTLCTFPQPWAQDKTRPPYTFDPNLPPSRPLSQYTGVYRSDIYGDLIVDFNITMNALQIRF</sequence>
<dbReference type="Gene3D" id="2.40.128.600">
    <property type="match status" value="1"/>
</dbReference>
<proteinExistence type="predicted"/>
<protein>
    <submittedName>
        <fullName evidence="2">Uncharacterized protein LOC106013603</fullName>
    </submittedName>
</protein>